<keyword evidence="2" id="KW-1185">Reference proteome</keyword>
<evidence type="ECO:0000313" key="2">
    <source>
        <dbReference type="Proteomes" id="UP001239111"/>
    </source>
</evidence>
<proteinExistence type="predicted"/>
<name>A0ACC2NB74_9HYME</name>
<comment type="caution">
    <text evidence="1">The sequence shown here is derived from an EMBL/GenBank/DDBJ whole genome shotgun (WGS) entry which is preliminary data.</text>
</comment>
<gene>
    <name evidence="1" type="ORF">QAD02_009824</name>
</gene>
<accession>A0ACC2NB74</accession>
<dbReference type="Proteomes" id="UP001239111">
    <property type="component" value="Chromosome 4"/>
</dbReference>
<sequence>MDPDDSQSQTDETLFVANFNERFFDIPQFDVRVRRRELVQQIENLVVQVVGAISRGEKPSFRYDDGRDSGWSSCSSGQQSSCGGNSDFPTNSSDSKKLKYTGTKSKQRFAVVMRVLSHAHANLVKYLENKDGIEEDEFYCTKRAFFYSLKNEDCKRFVKKQERVEWAINEATLLLDCGPWDLGFISTSKGLVSGDLSLHFGESRVINYEASTSLAVPDVVPNVTRIRTTAEYVLVVEKDSVFQKLLREQCPAFNRCILITGKGYPDIATRMLVNLLSEKAQLPVYALVDHNPHGFEIMCVYRFGTLNNLGYREQLLCPSMRWIGVHQKDLIELNIPRIKMTKGDLKKIDDMKNRSYISDEFYNHLMESRSLGKAEIESINNPMKRFLTERFIPSKILNKDFL</sequence>
<protein>
    <submittedName>
        <fullName evidence="1">Uncharacterized protein</fullName>
    </submittedName>
</protein>
<evidence type="ECO:0000313" key="1">
    <source>
        <dbReference type="EMBL" id="KAJ8668161.1"/>
    </source>
</evidence>
<dbReference type="EMBL" id="CM056744">
    <property type="protein sequence ID" value="KAJ8668161.1"/>
    <property type="molecule type" value="Genomic_DNA"/>
</dbReference>
<organism evidence="1 2">
    <name type="scientific">Eretmocerus hayati</name>
    <dbReference type="NCBI Taxonomy" id="131215"/>
    <lineage>
        <taxon>Eukaryota</taxon>
        <taxon>Metazoa</taxon>
        <taxon>Ecdysozoa</taxon>
        <taxon>Arthropoda</taxon>
        <taxon>Hexapoda</taxon>
        <taxon>Insecta</taxon>
        <taxon>Pterygota</taxon>
        <taxon>Neoptera</taxon>
        <taxon>Endopterygota</taxon>
        <taxon>Hymenoptera</taxon>
        <taxon>Apocrita</taxon>
        <taxon>Proctotrupomorpha</taxon>
        <taxon>Chalcidoidea</taxon>
        <taxon>Aphelinidae</taxon>
        <taxon>Aphelininae</taxon>
        <taxon>Eretmocerus</taxon>
    </lineage>
</organism>
<reference evidence="1" key="1">
    <citation type="submission" date="2023-04" db="EMBL/GenBank/DDBJ databases">
        <title>A chromosome-level genome assembly of the parasitoid wasp Eretmocerus hayati.</title>
        <authorList>
            <person name="Zhong Y."/>
            <person name="Liu S."/>
            <person name="Liu Y."/>
        </authorList>
    </citation>
    <scope>NUCLEOTIDE SEQUENCE</scope>
    <source>
        <strain evidence="1">ZJU_SS_LIU_2023</strain>
    </source>
</reference>